<feature type="binding site" evidence="11">
    <location>
        <position position="75"/>
    </location>
    <ligand>
        <name>S-adenosyl-L-methionine</name>
        <dbReference type="ChEBI" id="CHEBI:59789"/>
    </ligand>
</feature>
<evidence type="ECO:0000256" key="2">
    <source>
        <dbReference type="ARBA" id="ARBA00022603"/>
    </source>
</evidence>
<comment type="caution">
    <text evidence="12">The sequence shown here is derived from an EMBL/GenBank/DDBJ whole genome shotgun (WGS) entry which is preliminary data.</text>
</comment>
<keyword evidence="2 12" id="KW-0489">Methyltransferase</keyword>
<feature type="binding site" evidence="11">
    <location>
        <position position="70"/>
    </location>
    <ligand>
        <name>S-adenosyl-L-methionine</name>
        <dbReference type="ChEBI" id="CHEBI:59789"/>
    </ligand>
</feature>
<evidence type="ECO:0000256" key="1">
    <source>
        <dbReference type="ARBA" id="ARBA00009059"/>
    </source>
</evidence>
<reference evidence="12 13" key="1">
    <citation type="submission" date="2016-07" db="EMBL/GenBank/DDBJ databases">
        <title>Pervasive Adenine N6-methylation of Active Genes in Fungi.</title>
        <authorList>
            <consortium name="DOE Joint Genome Institute"/>
            <person name="Mondo S.J."/>
            <person name="Dannebaum R.O."/>
            <person name="Kuo R.C."/>
            <person name="Labutti K."/>
            <person name="Haridas S."/>
            <person name="Kuo A."/>
            <person name="Salamov A."/>
            <person name="Ahrendt S.R."/>
            <person name="Lipzen A."/>
            <person name="Sullivan W."/>
            <person name="Andreopoulos W.B."/>
            <person name="Clum A."/>
            <person name="Lindquist E."/>
            <person name="Daum C."/>
            <person name="Ramamoorthy G.K."/>
            <person name="Gryganskyi A."/>
            <person name="Culley D."/>
            <person name="Magnuson J.K."/>
            <person name="James T.Y."/>
            <person name="O'Malley M.A."/>
            <person name="Stajich J.E."/>
            <person name="Spatafora J.W."/>
            <person name="Visel A."/>
            <person name="Grigoriev I.V."/>
        </authorList>
    </citation>
    <scope>NUCLEOTIDE SEQUENCE [LARGE SCALE GENOMIC DNA]</scope>
    <source>
        <strain evidence="12 13">PL171</strain>
    </source>
</reference>
<evidence type="ECO:0000256" key="9">
    <source>
        <dbReference type="ARBA" id="ARBA00047885"/>
    </source>
</evidence>
<evidence type="ECO:0000313" key="13">
    <source>
        <dbReference type="Proteomes" id="UP000193411"/>
    </source>
</evidence>
<dbReference type="InterPro" id="IPR008576">
    <property type="entry name" value="MeTrfase_NTM1"/>
</dbReference>
<evidence type="ECO:0000256" key="8">
    <source>
        <dbReference type="ARBA" id="ARBA00047306"/>
    </source>
</evidence>
<proteinExistence type="inferred from homology"/>
<comment type="catalytic activity">
    <reaction evidence="9">
        <text>N-terminal L-prolyl-L-prolyl-L-lysyl-[protein] + 2 S-adenosyl-L-methionine = N-terminal N,N-dimethyl-L-prolyl-L-prolyl-L-lysyl-[protein] + 2 S-adenosyl-L-homocysteine + 2 H(+)</text>
        <dbReference type="Rhea" id="RHEA:54736"/>
        <dbReference type="Rhea" id="RHEA-COMP:13787"/>
        <dbReference type="Rhea" id="RHEA-COMP:13974"/>
        <dbReference type="ChEBI" id="CHEBI:15378"/>
        <dbReference type="ChEBI" id="CHEBI:57856"/>
        <dbReference type="ChEBI" id="CHEBI:59789"/>
        <dbReference type="ChEBI" id="CHEBI:138059"/>
        <dbReference type="ChEBI" id="CHEBI:138318"/>
        <dbReference type="EC" id="2.1.1.244"/>
    </reaction>
</comment>
<evidence type="ECO:0000256" key="3">
    <source>
        <dbReference type="ARBA" id="ARBA00022679"/>
    </source>
</evidence>
<evidence type="ECO:0000256" key="7">
    <source>
        <dbReference type="ARBA" id="ARBA00043129"/>
    </source>
</evidence>
<evidence type="ECO:0000256" key="11">
    <source>
        <dbReference type="PIRSR" id="PIRSR016958-1"/>
    </source>
</evidence>
<keyword evidence="4 11" id="KW-0949">S-adenosyl-L-methionine</keyword>
<dbReference type="EC" id="2.1.1.244" evidence="5"/>
<dbReference type="GO" id="GO:0032259">
    <property type="term" value="P:methylation"/>
    <property type="evidence" value="ECO:0007669"/>
    <property type="project" value="UniProtKB-KW"/>
</dbReference>
<dbReference type="PANTHER" id="PTHR12753:SF0">
    <property type="entry name" value="ALPHA N-TERMINAL PROTEIN METHYLTRANSFERASE 1"/>
    <property type="match status" value="1"/>
</dbReference>
<evidence type="ECO:0000256" key="10">
    <source>
        <dbReference type="ARBA" id="ARBA00048167"/>
    </source>
</evidence>
<evidence type="ECO:0000313" key="12">
    <source>
        <dbReference type="EMBL" id="ORZ30087.1"/>
    </source>
</evidence>
<dbReference type="STRING" id="765915.A0A1Y2H674"/>
<comment type="catalytic activity">
    <reaction evidence="10">
        <text>N-terminal L-alanyl-L-prolyl-L-lysyl-[protein] + 3 S-adenosyl-L-methionine = N-terminal N,N,N-trimethyl-L-alanyl-L-prolyl-L-lysyl-[protein] + 3 S-adenosyl-L-homocysteine + 3 H(+)</text>
        <dbReference type="Rhea" id="RHEA:54712"/>
        <dbReference type="Rhea" id="RHEA-COMP:13785"/>
        <dbReference type="Rhea" id="RHEA-COMP:13971"/>
        <dbReference type="ChEBI" id="CHEBI:15378"/>
        <dbReference type="ChEBI" id="CHEBI:57856"/>
        <dbReference type="ChEBI" id="CHEBI:59789"/>
        <dbReference type="ChEBI" id="CHEBI:138057"/>
        <dbReference type="ChEBI" id="CHEBI:138315"/>
        <dbReference type="EC" id="2.1.1.244"/>
    </reaction>
</comment>
<dbReference type="EMBL" id="MCFL01000105">
    <property type="protein sequence ID" value="ORZ30087.1"/>
    <property type="molecule type" value="Genomic_DNA"/>
</dbReference>
<gene>
    <name evidence="12" type="ORF">BCR44DRAFT_1446435</name>
</gene>
<feature type="binding site" evidence="11">
    <location>
        <begin position="120"/>
        <end position="121"/>
    </location>
    <ligand>
        <name>S-adenosyl-L-methionine</name>
        <dbReference type="ChEBI" id="CHEBI:59789"/>
    </ligand>
</feature>
<accession>A0A1Y2H674</accession>
<keyword evidence="3 12" id="KW-0808">Transferase</keyword>
<dbReference type="InterPro" id="IPR029063">
    <property type="entry name" value="SAM-dependent_MTases_sf"/>
</dbReference>
<feature type="binding site" evidence="11">
    <location>
        <position position="139"/>
    </location>
    <ligand>
        <name>S-adenosyl-L-methionine</name>
        <dbReference type="ChEBI" id="CHEBI:59789"/>
    </ligand>
</feature>
<dbReference type="Pfam" id="PF05891">
    <property type="entry name" value="Methyltransf_PK"/>
    <property type="match status" value="1"/>
</dbReference>
<dbReference type="GO" id="GO:0005737">
    <property type="term" value="C:cytoplasm"/>
    <property type="evidence" value="ECO:0007669"/>
    <property type="project" value="TreeGrafter"/>
</dbReference>
<dbReference type="OrthoDB" id="1298661at2759"/>
<dbReference type="Proteomes" id="UP000193411">
    <property type="component" value="Unassembled WGS sequence"/>
</dbReference>
<keyword evidence="13" id="KW-1185">Reference proteome</keyword>
<dbReference type="SUPFAM" id="SSF53335">
    <property type="entry name" value="S-adenosyl-L-methionine-dependent methyltransferases"/>
    <property type="match status" value="1"/>
</dbReference>
<dbReference type="AlphaFoldDB" id="A0A1Y2H674"/>
<protein>
    <recommendedName>
        <fullName evidence="6">Alpha N-terminal protein methyltransferase 1</fullName>
        <ecNumber evidence="5">2.1.1.244</ecNumber>
    </recommendedName>
    <alternativeName>
        <fullName evidence="7">X-Pro-Lys N-terminal protein methyltransferase 1</fullName>
    </alternativeName>
</protein>
<dbReference type="PANTHER" id="PTHR12753">
    <property type="entry name" value="AD-003 - RELATED"/>
    <property type="match status" value="1"/>
</dbReference>
<name>A0A1Y2H674_9FUNG</name>
<dbReference type="GO" id="GO:0071885">
    <property type="term" value="F:N-terminal protein N-methyltransferase activity"/>
    <property type="evidence" value="ECO:0007669"/>
    <property type="project" value="UniProtKB-EC"/>
</dbReference>
<dbReference type="Gene3D" id="3.40.50.150">
    <property type="entry name" value="Vaccinia Virus protein VP39"/>
    <property type="match status" value="1"/>
</dbReference>
<dbReference type="PIRSF" id="PIRSF016958">
    <property type="entry name" value="DUF858_MeTrfase_lik"/>
    <property type="match status" value="1"/>
</dbReference>
<sequence length="238" mass="26119">MSHANNNAVPGGPSWYSDAAEYWKNVEATVDGMLGGFSNLDDQDAADSIRFVQPLIDQGIIAKGSACDCGAGIGRVTKSFLSHLFSPIDLVEQDHHFINTAKTDPALNSGLVSRFIHCGLQSFNPEEHNISYTGIVWCQWVLGHLTDDDLVAFFNRMVAVCPVIGVKENVASGQYGEAEIDHQDSSMTRAEGAWRRIFKRAGLKVVKEQWQSGWPKGLYRVKSSKEAGVDDDDKTSRA</sequence>
<comment type="catalytic activity">
    <reaction evidence="8">
        <text>N-terminal L-seryl-L-prolyl-L-lysyl-[protein] + 3 S-adenosyl-L-methionine = N-terminal N,N,N-trimethyl-L-seryl-L-prolyl-L-lysyl-[protein] + 3 S-adenosyl-L-homocysteine + 3 H(+)</text>
        <dbReference type="Rhea" id="RHEA:54724"/>
        <dbReference type="Rhea" id="RHEA-COMP:13789"/>
        <dbReference type="Rhea" id="RHEA-COMP:13973"/>
        <dbReference type="ChEBI" id="CHEBI:15378"/>
        <dbReference type="ChEBI" id="CHEBI:57856"/>
        <dbReference type="ChEBI" id="CHEBI:59789"/>
        <dbReference type="ChEBI" id="CHEBI:138061"/>
        <dbReference type="ChEBI" id="CHEBI:138317"/>
        <dbReference type="EC" id="2.1.1.244"/>
    </reaction>
</comment>
<organism evidence="12 13">
    <name type="scientific">Catenaria anguillulae PL171</name>
    <dbReference type="NCBI Taxonomy" id="765915"/>
    <lineage>
        <taxon>Eukaryota</taxon>
        <taxon>Fungi</taxon>
        <taxon>Fungi incertae sedis</taxon>
        <taxon>Blastocladiomycota</taxon>
        <taxon>Blastocladiomycetes</taxon>
        <taxon>Blastocladiales</taxon>
        <taxon>Catenariaceae</taxon>
        <taxon>Catenaria</taxon>
    </lineage>
</organism>
<evidence type="ECO:0000256" key="6">
    <source>
        <dbReference type="ARBA" id="ARBA00039449"/>
    </source>
</evidence>
<comment type="similarity">
    <text evidence="1">Belongs to the methyltransferase superfamily. NTM1 family.</text>
</comment>
<evidence type="ECO:0000256" key="4">
    <source>
        <dbReference type="ARBA" id="ARBA00022691"/>
    </source>
</evidence>
<evidence type="ECO:0000256" key="5">
    <source>
        <dbReference type="ARBA" id="ARBA00039112"/>
    </source>
</evidence>